<proteinExistence type="predicted"/>
<comment type="caution">
    <text evidence="2">The sequence shown here is derived from an EMBL/GenBank/DDBJ whole genome shotgun (WGS) entry which is preliminary data.</text>
</comment>
<reference evidence="2" key="1">
    <citation type="submission" date="2021-01" db="EMBL/GenBank/DDBJ databases">
        <authorList>
            <consortium name="Genoscope - CEA"/>
            <person name="William W."/>
        </authorList>
    </citation>
    <scope>NUCLEOTIDE SEQUENCE</scope>
</reference>
<evidence type="ECO:0000313" key="3">
    <source>
        <dbReference type="Proteomes" id="UP000683925"/>
    </source>
</evidence>
<gene>
    <name evidence="2" type="ORF">POCTA_138.1.T1410065</name>
</gene>
<dbReference type="OMA" id="NSFCHSS"/>
<feature type="coiled-coil region" evidence="1">
    <location>
        <begin position="77"/>
        <end position="157"/>
    </location>
</feature>
<dbReference type="OrthoDB" id="297853at2759"/>
<dbReference type="EMBL" id="CAJJDP010000142">
    <property type="protein sequence ID" value="CAD8207508.1"/>
    <property type="molecule type" value="Genomic_DNA"/>
</dbReference>
<dbReference type="Proteomes" id="UP000683925">
    <property type="component" value="Unassembled WGS sequence"/>
</dbReference>
<organism evidence="2 3">
    <name type="scientific">Paramecium octaurelia</name>
    <dbReference type="NCBI Taxonomy" id="43137"/>
    <lineage>
        <taxon>Eukaryota</taxon>
        <taxon>Sar</taxon>
        <taxon>Alveolata</taxon>
        <taxon>Ciliophora</taxon>
        <taxon>Intramacronucleata</taxon>
        <taxon>Oligohymenophorea</taxon>
        <taxon>Peniculida</taxon>
        <taxon>Parameciidae</taxon>
        <taxon>Paramecium</taxon>
    </lineage>
</organism>
<dbReference type="AlphaFoldDB" id="A0A8S1Y4B8"/>
<name>A0A8S1Y4B8_PAROT</name>
<sequence>MFIQAQMPRTRLAITPTNVRSFCIDSTPNRSQVNVPQRFDERQLYGQVNDRKKPIIHSSKENLTRIPGNSFCHSSSLKELQNQISELIQQRDTMQYTLQEAIRKSNLMEQQLDQLQNNKIEQAMQFKINMDQFQEQINILANKLQDLINYNDQLQQQFQSQQFYIEELGFQENDQFNITHNFGQI</sequence>
<evidence type="ECO:0000256" key="1">
    <source>
        <dbReference type="SAM" id="Coils"/>
    </source>
</evidence>
<keyword evidence="1" id="KW-0175">Coiled coil</keyword>
<accession>A0A8S1Y4B8</accession>
<protein>
    <submittedName>
        <fullName evidence="2">Uncharacterized protein</fullName>
    </submittedName>
</protein>
<keyword evidence="3" id="KW-1185">Reference proteome</keyword>
<evidence type="ECO:0000313" key="2">
    <source>
        <dbReference type="EMBL" id="CAD8207508.1"/>
    </source>
</evidence>